<reference evidence="10 11" key="1">
    <citation type="submission" date="2019-09" db="EMBL/GenBank/DDBJ databases">
        <title>Bird 10,000 Genomes (B10K) Project - Family phase.</title>
        <authorList>
            <person name="Zhang G."/>
        </authorList>
    </citation>
    <scope>NUCLEOTIDE SEQUENCE [LARGE SCALE GENOMIC DNA]</scope>
    <source>
        <strain evidence="10">B10K-DU-001-35</strain>
        <tissue evidence="10">Muscle</tissue>
    </source>
</reference>
<dbReference type="Gene3D" id="3.10.10.10">
    <property type="entry name" value="HIV Type 1 Reverse Transcriptase, subunit A, domain 1"/>
    <property type="match status" value="1"/>
</dbReference>
<dbReference type="InterPro" id="IPR043502">
    <property type="entry name" value="DNA/RNA_pol_sf"/>
</dbReference>
<dbReference type="GO" id="GO:0035613">
    <property type="term" value="F:RNA stem-loop binding"/>
    <property type="evidence" value="ECO:0007669"/>
    <property type="project" value="TreeGrafter"/>
</dbReference>
<gene>
    <name evidence="10" type="primary">Hervk</name>
    <name evidence="10" type="ORF">LEPASP_R07032</name>
</gene>
<keyword evidence="6" id="KW-0255">Endonuclease</keyword>
<dbReference type="EC" id="3.1.26.4" evidence="2"/>
<organism evidence="10 11">
    <name type="scientific">Leptocoma aspasia</name>
    <dbReference type="NCBI Taxonomy" id="2585812"/>
    <lineage>
        <taxon>Eukaryota</taxon>
        <taxon>Metazoa</taxon>
        <taxon>Chordata</taxon>
        <taxon>Craniata</taxon>
        <taxon>Vertebrata</taxon>
        <taxon>Euteleostomi</taxon>
        <taxon>Archelosauria</taxon>
        <taxon>Archosauria</taxon>
        <taxon>Dinosauria</taxon>
        <taxon>Saurischia</taxon>
        <taxon>Theropoda</taxon>
        <taxon>Coelurosauria</taxon>
        <taxon>Aves</taxon>
        <taxon>Neognathae</taxon>
        <taxon>Neoaves</taxon>
        <taxon>Telluraves</taxon>
        <taxon>Australaves</taxon>
        <taxon>Passeriformes</taxon>
        <taxon>Passeroidea</taxon>
        <taxon>Nectariniidae</taxon>
        <taxon>Leptocoma</taxon>
    </lineage>
</organism>
<evidence type="ECO:0000313" key="10">
    <source>
        <dbReference type="EMBL" id="NXL78068.1"/>
    </source>
</evidence>
<feature type="domain" description="Reverse transcriptase" evidence="9">
    <location>
        <begin position="21"/>
        <end position="210"/>
    </location>
</feature>
<accession>A0A7L0VGT5</accession>
<keyword evidence="4" id="KW-0548">Nucleotidyltransferase</keyword>
<evidence type="ECO:0000256" key="6">
    <source>
        <dbReference type="ARBA" id="ARBA00022759"/>
    </source>
</evidence>
<evidence type="ECO:0000256" key="8">
    <source>
        <dbReference type="ARBA" id="ARBA00022918"/>
    </source>
</evidence>
<comment type="caution">
    <text evidence="10">The sequence shown here is derived from an EMBL/GenBank/DDBJ whole genome shotgun (WGS) entry which is preliminary data.</text>
</comment>
<protein>
    <recommendedName>
        <fullName evidence="2">ribonuclease H</fullName>
        <ecNumber evidence="2">3.1.26.4</ecNumber>
    </recommendedName>
</protein>
<evidence type="ECO:0000256" key="3">
    <source>
        <dbReference type="ARBA" id="ARBA00022679"/>
    </source>
</evidence>
<feature type="non-terminal residue" evidence="10">
    <location>
        <position position="267"/>
    </location>
</feature>
<proteinExistence type="inferred from homology"/>
<name>A0A7L0VGT5_9PASE</name>
<keyword evidence="3" id="KW-0808">Transferase</keyword>
<keyword evidence="8" id="KW-0695">RNA-directed DNA polymerase</keyword>
<evidence type="ECO:0000256" key="5">
    <source>
        <dbReference type="ARBA" id="ARBA00022722"/>
    </source>
</evidence>
<dbReference type="AlphaFoldDB" id="A0A7L0VGT5"/>
<dbReference type="EMBL" id="VXAX01005355">
    <property type="protein sequence ID" value="NXL78068.1"/>
    <property type="molecule type" value="Genomic_DNA"/>
</dbReference>
<dbReference type="PROSITE" id="PS50878">
    <property type="entry name" value="RT_POL"/>
    <property type="match status" value="1"/>
</dbReference>
<dbReference type="OrthoDB" id="6773263at2759"/>
<evidence type="ECO:0000256" key="7">
    <source>
        <dbReference type="ARBA" id="ARBA00022801"/>
    </source>
</evidence>
<evidence type="ECO:0000256" key="1">
    <source>
        <dbReference type="ARBA" id="ARBA00010879"/>
    </source>
</evidence>
<evidence type="ECO:0000256" key="2">
    <source>
        <dbReference type="ARBA" id="ARBA00012180"/>
    </source>
</evidence>
<dbReference type="PANTHER" id="PTHR41694:SF3">
    <property type="entry name" value="RNA-DIRECTED DNA POLYMERASE-RELATED"/>
    <property type="match status" value="1"/>
</dbReference>
<dbReference type="GO" id="GO:0004523">
    <property type="term" value="F:RNA-DNA hybrid ribonuclease activity"/>
    <property type="evidence" value="ECO:0007669"/>
    <property type="project" value="UniProtKB-EC"/>
</dbReference>
<comment type="similarity">
    <text evidence="1">Belongs to the beta type-B retroviral polymerase family. HERV class-II K(HML-2) pol subfamily.</text>
</comment>
<evidence type="ECO:0000259" key="9">
    <source>
        <dbReference type="PROSITE" id="PS50878"/>
    </source>
</evidence>
<dbReference type="InterPro" id="IPR043128">
    <property type="entry name" value="Rev_trsase/Diguanyl_cyclase"/>
</dbReference>
<dbReference type="PANTHER" id="PTHR41694">
    <property type="entry name" value="ENDOGENOUS RETROVIRUS GROUP K MEMBER POL PROTEIN"/>
    <property type="match status" value="1"/>
</dbReference>
<keyword evidence="5" id="KW-0540">Nuclease</keyword>
<dbReference type="InterPro" id="IPR000477">
    <property type="entry name" value="RT_dom"/>
</dbReference>
<keyword evidence="11" id="KW-1185">Reference proteome</keyword>
<dbReference type="InterPro" id="IPR010661">
    <property type="entry name" value="RVT_thumb"/>
</dbReference>
<dbReference type="Gene3D" id="3.30.70.270">
    <property type="match status" value="2"/>
</dbReference>
<dbReference type="Proteomes" id="UP000558164">
    <property type="component" value="Unassembled WGS sequence"/>
</dbReference>
<evidence type="ECO:0000313" key="11">
    <source>
        <dbReference type="Proteomes" id="UP000558164"/>
    </source>
</evidence>
<dbReference type="Pfam" id="PF00078">
    <property type="entry name" value="RVT_1"/>
    <property type="match status" value="1"/>
</dbReference>
<sequence length="267" mass="30174">KQWPLKSESLQQAHALVAEQLSQGHIKPSTSPWNTPIFVIKKTSGKFRLLHDLRAAINAIIEPMGGLQPGLPSSTMIPFNWPLVVLDLEDWFFTISLHPDDAPWFAFSVPALNHAEPIKRFHWTVLPQGMCNSPTICQRAVDLALQPVCRKFPDANIYHYMDDILRTAHDQSTLCLIQVAVRQAIQNAGLIVAPEMVQPESPWHYLGWRITQQTIIPQPLMLCVKDPLTLNELQKLLGSLNWLHPVLGLSIELLHPLFDIIRGNSHL</sequence>
<keyword evidence="7" id="KW-0378">Hydrolase</keyword>
<evidence type="ECO:0000256" key="4">
    <source>
        <dbReference type="ARBA" id="ARBA00022695"/>
    </source>
</evidence>
<dbReference type="GO" id="GO:0003964">
    <property type="term" value="F:RNA-directed DNA polymerase activity"/>
    <property type="evidence" value="ECO:0007669"/>
    <property type="project" value="UniProtKB-KW"/>
</dbReference>
<feature type="non-terminal residue" evidence="10">
    <location>
        <position position="1"/>
    </location>
</feature>
<dbReference type="SUPFAM" id="SSF56672">
    <property type="entry name" value="DNA/RNA polymerases"/>
    <property type="match status" value="1"/>
</dbReference>
<dbReference type="Pfam" id="PF06817">
    <property type="entry name" value="RVT_thumb"/>
    <property type="match status" value="1"/>
</dbReference>